<keyword evidence="3" id="KW-1185">Reference proteome</keyword>
<dbReference type="Pfam" id="PF06013">
    <property type="entry name" value="WXG100"/>
    <property type="match status" value="1"/>
</dbReference>
<dbReference type="OrthoDB" id="4978934at2"/>
<comment type="similarity">
    <text evidence="1">Belongs to the WXG100 family.</text>
</comment>
<dbReference type="SUPFAM" id="SSF140453">
    <property type="entry name" value="EsxAB dimer-like"/>
    <property type="match status" value="1"/>
</dbReference>
<dbReference type="Proteomes" id="UP000198948">
    <property type="component" value="Unassembled WGS sequence"/>
</dbReference>
<evidence type="ECO:0000256" key="1">
    <source>
        <dbReference type="RuleBase" id="RU362001"/>
    </source>
</evidence>
<organism evidence="2 3">
    <name type="scientific">Isobaculum melis</name>
    <dbReference type="NCBI Taxonomy" id="142588"/>
    <lineage>
        <taxon>Bacteria</taxon>
        <taxon>Bacillati</taxon>
        <taxon>Bacillota</taxon>
        <taxon>Bacilli</taxon>
        <taxon>Lactobacillales</taxon>
        <taxon>Carnobacteriaceae</taxon>
        <taxon>Isobaculum</taxon>
    </lineage>
</organism>
<accession>A0A1H9QDA6</accession>
<dbReference type="EMBL" id="FOHA01000002">
    <property type="protein sequence ID" value="SER58398.1"/>
    <property type="molecule type" value="Genomic_DNA"/>
</dbReference>
<evidence type="ECO:0000313" key="3">
    <source>
        <dbReference type="Proteomes" id="UP000198948"/>
    </source>
</evidence>
<name>A0A1H9QDA6_9LACT</name>
<evidence type="ECO:0000313" key="2">
    <source>
        <dbReference type="EMBL" id="SER58398.1"/>
    </source>
</evidence>
<dbReference type="AlphaFoldDB" id="A0A1H9QDA6"/>
<dbReference type="RefSeq" id="WP_092649711.1">
    <property type="nucleotide sequence ID" value="NZ_FOHA01000002.1"/>
</dbReference>
<protein>
    <recommendedName>
        <fullName evidence="1">ESAT-6-like protein</fullName>
    </recommendedName>
</protein>
<dbReference type="InterPro" id="IPR010310">
    <property type="entry name" value="T7SS_ESAT-6-like"/>
</dbReference>
<dbReference type="InterPro" id="IPR036689">
    <property type="entry name" value="ESAT-6-like_sf"/>
</dbReference>
<proteinExistence type="inferred from homology"/>
<reference evidence="2 3" key="1">
    <citation type="submission" date="2016-10" db="EMBL/GenBank/DDBJ databases">
        <authorList>
            <person name="de Groot N.N."/>
        </authorList>
    </citation>
    <scope>NUCLEOTIDE SEQUENCE [LARGE SCALE GENOMIC DNA]</scope>
    <source>
        <strain evidence="2 3">DSM 13760</strain>
    </source>
</reference>
<sequence length="97" mass="10867">MGRIKLTPDELENSAKKYAEGAGEVRNVLQNLKAEQGIIHDNWEGNAFTKFEEQFDDLSKKVEQFADLLDQIKQQMDSVADIVRNTDAEIASKIGGL</sequence>
<dbReference type="STRING" id="142588.SAMN04488559_1026"/>
<gene>
    <name evidence="2" type="ORF">SAMN04488559_1026</name>
</gene>
<dbReference type="Gene3D" id="1.10.287.1060">
    <property type="entry name" value="ESAT-6-like"/>
    <property type="match status" value="1"/>
</dbReference>
<dbReference type="NCBIfam" id="TIGR03930">
    <property type="entry name" value="WXG100_ESAT6"/>
    <property type="match status" value="1"/>
</dbReference>